<accession>A0A9X1PRD7</accession>
<dbReference type="SUPFAM" id="SSF53649">
    <property type="entry name" value="Alkaline phosphatase-like"/>
    <property type="match status" value="1"/>
</dbReference>
<evidence type="ECO:0000313" key="2">
    <source>
        <dbReference type="EMBL" id="MCF0065618.1"/>
    </source>
</evidence>
<protein>
    <submittedName>
        <fullName evidence="2">Alkaline phosphatase family protein</fullName>
    </submittedName>
</protein>
<dbReference type="PROSITE" id="PS51257">
    <property type="entry name" value="PROKAR_LIPOPROTEIN"/>
    <property type="match status" value="1"/>
</dbReference>
<dbReference type="Pfam" id="PF01663">
    <property type="entry name" value="Phosphodiest"/>
    <property type="match status" value="1"/>
</dbReference>
<dbReference type="Gene3D" id="3.30.1360.110">
    <property type="entry name" value="Domain 2, Phosphonoacetate Hydrolase"/>
    <property type="match status" value="1"/>
</dbReference>
<organism evidence="2 3">
    <name type="scientific">Dyadobacter chenwenxiniae</name>
    <dbReference type="NCBI Taxonomy" id="2906456"/>
    <lineage>
        <taxon>Bacteria</taxon>
        <taxon>Pseudomonadati</taxon>
        <taxon>Bacteroidota</taxon>
        <taxon>Cytophagia</taxon>
        <taxon>Cytophagales</taxon>
        <taxon>Spirosomataceae</taxon>
        <taxon>Dyadobacter</taxon>
    </lineage>
</organism>
<dbReference type="Proteomes" id="UP001139000">
    <property type="component" value="Unassembled WGS sequence"/>
</dbReference>
<dbReference type="AlphaFoldDB" id="A0A9X1PRD7"/>
<keyword evidence="3" id="KW-1185">Reference proteome</keyword>
<dbReference type="RefSeq" id="WP_234658627.1">
    <property type="nucleotide sequence ID" value="NZ_CP094997.1"/>
</dbReference>
<feature type="signal peptide" evidence="1">
    <location>
        <begin position="1"/>
        <end position="24"/>
    </location>
</feature>
<dbReference type="PANTHER" id="PTHR10151">
    <property type="entry name" value="ECTONUCLEOTIDE PYROPHOSPHATASE/PHOSPHODIESTERASE"/>
    <property type="match status" value="1"/>
</dbReference>
<name>A0A9X1PRD7_9BACT</name>
<dbReference type="GO" id="GO:0016787">
    <property type="term" value="F:hydrolase activity"/>
    <property type="evidence" value="ECO:0007669"/>
    <property type="project" value="UniProtKB-ARBA"/>
</dbReference>
<feature type="chain" id="PRO_5040952398" evidence="1">
    <location>
        <begin position="25"/>
        <end position="401"/>
    </location>
</feature>
<dbReference type="InterPro" id="IPR017850">
    <property type="entry name" value="Alkaline_phosphatase_core_sf"/>
</dbReference>
<dbReference type="PANTHER" id="PTHR10151:SF120">
    <property type="entry name" value="BIS(5'-ADENOSYL)-TRIPHOSPHATASE"/>
    <property type="match status" value="1"/>
</dbReference>
<dbReference type="Gene3D" id="3.40.720.10">
    <property type="entry name" value="Alkaline Phosphatase, subunit A"/>
    <property type="match status" value="1"/>
</dbReference>
<reference evidence="2" key="1">
    <citation type="submission" date="2021-12" db="EMBL/GenBank/DDBJ databases">
        <title>Novel species in genus Dyadobacter.</title>
        <authorList>
            <person name="Ma C."/>
        </authorList>
    </citation>
    <scope>NUCLEOTIDE SEQUENCE</scope>
    <source>
        <strain evidence="2">LJ419</strain>
    </source>
</reference>
<gene>
    <name evidence="2" type="ORF">LXM26_29150</name>
</gene>
<dbReference type="InterPro" id="IPR002591">
    <property type="entry name" value="Phosphodiest/P_Trfase"/>
</dbReference>
<proteinExistence type="predicted"/>
<dbReference type="EMBL" id="JAJTTC010000012">
    <property type="protein sequence ID" value="MCF0065618.1"/>
    <property type="molecule type" value="Genomic_DNA"/>
</dbReference>
<dbReference type="InterPro" id="IPR023116">
    <property type="entry name" value="Phosphonoacetate_hydro_insert"/>
</dbReference>
<evidence type="ECO:0000256" key="1">
    <source>
        <dbReference type="SAM" id="SignalP"/>
    </source>
</evidence>
<comment type="caution">
    <text evidence="2">The sequence shown here is derived from an EMBL/GenBank/DDBJ whole genome shotgun (WGS) entry which is preliminary data.</text>
</comment>
<sequence>MRKTSFYIYLCQALILSCCLAVQAQPAKKHQKTIIIMIDGFGEDYYRATEMPNLNKMEKEGIYKVVPSLMPAVTNVNNIAIATGDSPEKNGITGNVYLNPETEKEEYIEDPNLILTPTIFERAKKAGIKSALFSCKKKTVDLMGQGADIRLCPECNGADSSEWSDQFGSPPNIYSKEASYWIFKSAIYAIQKNPDLGLIYIHTTDYPMHTWPPQSKDSKDFLHHIDKYIGELRKVAPEAAILITADHGLNHKEFCWDLDKACMNRNTPIKIAISPEKDRYFKHHRGMGGAAYVYLKNKEDLEKVKKTLLSLKGIENVLTRGDAVKAYGLMAERIGDLMVVGDKVTVFGALENHESEILDENYRSHGSPYEANVPLFVYNASNAPTAEYFKYNYLLAAWMYR</sequence>
<evidence type="ECO:0000313" key="3">
    <source>
        <dbReference type="Proteomes" id="UP001139000"/>
    </source>
</evidence>
<keyword evidence="1" id="KW-0732">Signal</keyword>